<dbReference type="AlphaFoldDB" id="A0A8K1CRP5"/>
<evidence type="ECO:0000256" key="1">
    <source>
        <dbReference type="ARBA" id="ARBA00004604"/>
    </source>
</evidence>
<comment type="caution">
    <text evidence="8">The sequence shown here is derived from an EMBL/GenBank/DDBJ whole genome shotgun (WGS) entry which is preliminary data.</text>
</comment>
<dbReference type="PROSITE" id="PS50294">
    <property type="entry name" value="WD_REPEATS_REGION"/>
    <property type="match status" value="8"/>
</dbReference>
<dbReference type="PROSITE" id="PS00678">
    <property type="entry name" value="WD_REPEATS_1"/>
    <property type="match status" value="3"/>
</dbReference>
<dbReference type="PROSITE" id="PS50082">
    <property type="entry name" value="WD_REPEATS_2"/>
    <property type="match status" value="9"/>
</dbReference>
<feature type="compositionally biased region" description="Basic residues" evidence="6">
    <location>
        <begin position="871"/>
        <end position="890"/>
    </location>
</feature>
<feature type="repeat" description="WD" evidence="5">
    <location>
        <begin position="390"/>
        <end position="431"/>
    </location>
</feature>
<dbReference type="PANTHER" id="PTHR19854">
    <property type="entry name" value="TRANSDUCIN BETA-LIKE 3"/>
    <property type="match status" value="1"/>
</dbReference>
<dbReference type="InterPro" id="IPR015943">
    <property type="entry name" value="WD40/YVTN_repeat-like_dom_sf"/>
</dbReference>
<evidence type="ECO:0000259" key="7">
    <source>
        <dbReference type="Pfam" id="PF08625"/>
    </source>
</evidence>
<evidence type="ECO:0000256" key="4">
    <source>
        <dbReference type="ARBA" id="ARBA00023242"/>
    </source>
</evidence>
<evidence type="ECO:0000313" key="9">
    <source>
        <dbReference type="Proteomes" id="UP000794436"/>
    </source>
</evidence>
<keyword evidence="2 5" id="KW-0853">WD repeat</keyword>
<dbReference type="PANTHER" id="PTHR19854:SF15">
    <property type="entry name" value="TRANSDUCIN BETA-LIKE PROTEIN 3"/>
    <property type="match status" value="1"/>
</dbReference>
<feature type="region of interest" description="Disordered" evidence="6">
    <location>
        <begin position="852"/>
        <end position="890"/>
    </location>
</feature>
<dbReference type="InterPro" id="IPR001680">
    <property type="entry name" value="WD40_rpt"/>
</dbReference>
<dbReference type="GO" id="GO:0030686">
    <property type="term" value="C:90S preribosome"/>
    <property type="evidence" value="ECO:0007669"/>
    <property type="project" value="TreeGrafter"/>
</dbReference>
<accession>A0A8K1CRP5</accession>
<dbReference type="SUPFAM" id="SSF50978">
    <property type="entry name" value="WD40 repeat-like"/>
    <property type="match status" value="2"/>
</dbReference>
<feature type="repeat" description="WD" evidence="5">
    <location>
        <begin position="114"/>
        <end position="155"/>
    </location>
</feature>
<feature type="repeat" description="WD" evidence="5">
    <location>
        <begin position="546"/>
        <end position="587"/>
    </location>
</feature>
<dbReference type="EMBL" id="SPLM01000002">
    <property type="protein sequence ID" value="TMW68602.1"/>
    <property type="molecule type" value="Genomic_DNA"/>
</dbReference>
<feature type="repeat" description="WD" evidence="5">
    <location>
        <begin position="200"/>
        <end position="241"/>
    </location>
</feature>
<keyword evidence="9" id="KW-1185">Reference proteome</keyword>
<dbReference type="Pfam" id="PF23869">
    <property type="entry name" value="Beta-prop_WDR75_1st"/>
    <property type="match status" value="1"/>
</dbReference>
<evidence type="ECO:0000256" key="2">
    <source>
        <dbReference type="ARBA" id="ARBA00022574"/>
    </source>
</evidence>
<keyword evidence="3" id="KW-0677">Repeat</keyword>
<dbReference type="Gene3D" id="2.130.10.10">
    <property type="entry name" value="YVTN repeat-like/Quinoprotein amine dehydrogenase"/>
    <property type="match status" value="3"/>
</dbReference>
<organism evidence="8 9">
    <name type="scientific">Pythium oligandrum</name>
    <name type="common">Mycoparasitic fungus</name>
    <dbReference type="NCBI Taxonomy" id="41045"/>
    <lineage>
        <taxon>Eukaryota</taxon>
        <taxon>Sar</taxon>
        <taxon>Stramenopiles</taxon>
        <taxon>Oomycota</taxon>
        <taxon>Peronosporomycetes</taxon>
        <taxon>Pythiales</taxon>
        <taxon>Pythiaceae</taxon>
        <taxon>Pythium</taxon>
    </lineage>
</organism>
<dbReference type="GO" id="GO:0000472">
    <property type="term" value="P:endonucleolytic cleavage to generate mature 5'-end of SSU-rRNA from (SSU-rRNA, 5.8S rRNA, LSU-rRNA)"/>
    <property type="evidence" value="ECO:0007669"/>
    <property type="project" value="TreeGrafter"/>
</dbReference>
<dbReference type="InterPro" id="IPR036322">
    <property type="entry name" value="WD40_repeat_dom_sf"/>
</dbReference>
<dbReference type="GO" id="GO:0000480">
    <property type="term" value="P:endonucleolytic cleavage in 5'-ETS of tricistronic rRNA transcript (SSU-rRNA, 5.8S rRNA, LSU-rRNA)"/>
    <property type="evidence" value="ECO:0007669"/>
    <property type="project" value="TreeGrafter"/>
</dbReference>
<dbReference type="FunFam" id="2.130.10.10:FF:001665">
    <property type="entry name" value="U3 small nucleolar RNA-associated protein 13"/>
    <property type="match status" value="1"/>
</dbReference>
<dbReference type="GO" id="GO:0034511">
    <property type="term" value="F:U3 snoRNA binding"/>
    <property type="evidence" value="ECO:0007669"/>
    <property type="project" value="TreeGrafter"/>
</dbReference>
<reference evidence="8" key="1">
    <citation type="submission" date="2019-03" db="EMBL/GenBank/DDBJ databases">
        <title>Long read genome sequence of the mycoparasitic Pythium oligandrum ATCC 38472 isolated from sugarbeet rhizosphere.</title>
        <authorList>
            <person name="Gaulin E."/>
        </authorList>
    </citation>
    <scope>NUCLEOTIDE SEQUENCE</scope>
    <source>
        <strain evidence="8">ATCC 38472_TT</strain>
    </source>
</reference>
<evidence type="ECO:0000256" key="3">
    <source>
        <dbReference type="ARBA" id="ARBA00022737"/>
    </source>
</evidence>
<feature type="repeat" description="WD" evidence="5">
    <location>
        <begin position="501"/>
        <end position="542"/>
    </location>
</feature>
<dbReference type="InterPro" id="IPR020472">
    <property type="entry name" value="WD40_PAC1"/>
</dbReference>
<dbReference type="Proteomes" id="UP000794436">
    <property type="component" value="Unassembled WGS sequence"/>
</dbReference>
<feature type="compositionally biased region" description="Acidic residues" evidence="6">
    <location>
        <begin position="852"/>
        <end position="867"/>
    </location>
</feature>
<dbReference type="GO" id="GO:0032040">
    <property type="term" value="C:small-subunit processome"/>
    <property type="evidence" value="ECO:0007669"/>
    <property type="project" value="InterPro"/>
</dbReference>
<comment type="subcellular location">
    <subcellularLocation>
        <location evidence="1">Nucleus</location>
        <location evidence="1">Nucleolus</location>
    </subcellularLocation>
</comment>
<dbReference type="PRINTS" id="PR00320">
    <property type="entry name" value="GPROTEINBRPT"/>
</dbReference>
<dbReference type="Pfam" id="PF00400">
    <property type="entry name" value="WD40"/>
    <property type="match status" value="4"/>
</dbReference>
<dbReference type="InterPro" id="IPR013934">
    <property type="entry name" value="Utp13_C"/>
</dbReference>
<protein>
    <recommendedName>
        <fullName evidence="7">U3 small nucleolar RNA-associated protein 13 C-terminal domain-containing protein</fullName>
    </recommendedName>
</protein>
<dbReference type="SMART" id="SM00320">
    <property type="entry name" value="WD40"/>
    <property type="match status" value="11"/>
</dbReference>
<dbReference type="Pfam" id="PF08625">
    <property type="entry name" value="Utp13"/>
    <property type="match status" value="1"/>
</dbReference>
<dbReference type="InterPro" id="IPR019775">
    <property type="entry name" value="WD40_repeat_CS"/>
</dbReference>
<feature type="repeat" description="WD" evidence="5">
    <location>
        <begin position="630"/>
        <end position="661"/>
    </location>
</feature>
<gene>
    <name evidence="8" type="ORF">Poli38472_006070</name>
</gene>
<evidence type="ECO:0000256" key="5">
    <source>
        <dbReference type="PROSITE-ProRule" id="PRU00221"/>
    </source>
</evidence>
<evidence type="ECO:0000256" key="6">
    <source>
        <dbReference type="SAM" id="MobiDB-lite"/>
    </source>
</evidence>
<dbReference type="CDD" id="cd00200">
    <property type="entry name" value="WD40"/>
    <property type="match status" value="2"/>
</dbReference>
<feature type="repeat" description="WD" evidence="5">
    <location>
        <begin position="451"/>
        <end position="480"/>
    </location>
</feature>
<feature type="domain" description="U3 small nucleolar RNA-associated protein 13 C-terminal" evidence="7">
    <location>
        <begin position="683"/>
        <end position="841"/>
    </location>
</feature>
<dbReference type="OrthoDB" id="5414888at2759"/>
<evidence type="ECO:0000313" key="8">
    <source>
        <dbReference type="EMBL" id="TMW68602.1"/>
    </source>
</evidence>
<keyword evidence="4" id="KW-0539">Nucleus</keyword>
<feature type="repeat" description="WD" evidence="5">
    <location>
        <begin position="156"/>
        <end position="199"/>
    </location>
</feature>
<feature type="repeat" description="WD" evidence="5">
    <location>
        <begin position="588"/>
        <end position="629"/>
    </location>
</feature>
<name>A0A8K1CRP5_PYTOL</name>
<proteinExistence type="predicted"/>
<sequence>MTTPATTYSAHVGLSKSWKTVKAHTGIYTGGKVELFYHNGQALLACMLQDDVAIVDAVTGELKRTLQQDVEDEEQKESFVVFAGRPGHNQLVTAGRNLLLRLWDLDTFKCLRTIKAHQTPVLAMDFDPSGTLLATGGSDRTVKVFDIDKGYCTHNFRKHTGIVTVVKFHPDPKRLQLVSCSDDATVRVWDLYSQSELACIQDHMNPATCVAFSNDGYTLLSAGRDRVVNFWDLRKNVLRQTVVVHEAVEGIQVLPDSFACVSGLKTASKDEKALNFVTAGEQGELKLWSYAGTSCQTVKTVAAESDALRFTMLLLNSTRKELVAVSSEQNLLVYNEKLERTTQIIGFNDDILNLKYIPTTNGTPSNQIAVATNSEQIRLLNRETMSCELLSGHTDIVMALAVSPDGKWLVSASKDRTARVWDVERRECIATCPGHTEAMGAIAISQKPAHFSMGAAFFVTGSADKTLKMWSLKSLASMYTQQSKKKSKDSKALSVVTLSAVKAHDKDVNALAVAPNDRLVASASQDKLIKIWSTNDSKSLTLVGTCRGHKRGVWAVEFSPVDQCLASASGDKTVKVWSAKDFTCLKTFEGHTASVLNVQFACAGMQLMSAGADGLVKLWTIKSNECEATLDNHMDKIWALAVAKDSSEMVSGGADSTINLWRDFTEEEERSAQQEREEKLLKEQELFNCLRNDKLLEAVQIAFELGHPNRLLQILNDLLQGPRHQDFPMLPAAEDQPASKPDFETFVPEEIFARVVTSLSVEQLKTLLDWIKDWNTNARHTPVTQVLLSTILREIPPQTLQKVDNVSRTLEALIAYSERHFSRVDRMLQKSYLVDFNVVSMKNLMPLEVADEPVQEVKEDDESDDDESRTAHGKRRATRASNGRSKKLRA</sequence>